<dbReference type="Proteomes" id="UP000182427">
    <property type="component" value="Chromosome I"/>
</dbReference>
<dbReference type="SUPFAM" id="SSF46785">
    <property type="entry name" value="Winged helix' DNA-binding domain"/>
    <property type="match status" value="1"/>
</dbReference>
<evidence type="ECO:0000256" key="1">
    <source>
        <dbReference type="ARBA" id="ARBA00023015"/>
    </source>
</evidence>
<dbReference type="GO" id="GO:0003677">
    <property type="term" value="F:DNA binding"/>
    <property type="evidence" value="ECO:0007669"/>
    <property type="project" value="UniProtKB-KW"/>
</dbReference>
<dbReference type="PANTHER" id="PTHR34580">
    <property type="match status" value="1"/>
</dbReference>
<accession>A0A1G7KBD4</accession>
<dbReference type="InterPro" id="IPR051534">
    <property type="entry name" value="CBASS_pafABC_assoc_protein"/>
</dbReference>
<dbReference type="GO" id="GO:0003700">
    <property type="term" value="F:DNA-binding transcription factor activity"/>
    <property type="evidence" value="ECO:0007669"/>
    <property type="project" value="InterPro"/>
</dbReference>
<keyword evidence="1" id="KW-0805">Transcription regulation</keyword>
<evidence type="ECO:0000256" key="2">
    <source>
        <dbReference type="ARBA" id="ARBA00023163"/>
    </source>
</evidence>
<dbReference type="PANTHER" id="PTHR34580:SF3">
    <property type="entry name" value="PROTEIN PAFB"/>
    <property type="match status" value="1"/>
</dbReference>
<protein>
    <submittedName>
        <fullName evidence="4">Predicted DNA-binding transcriptional regulator YafY, contains an HTH and WYL domains</fullName>
    </submittedName>
</protein>
<dbReference type="InterPro" id="IPR036388">
    <property type="entry name" value="WH-like_DNA-bd_sf"/>
</dbReference>
<dbReference type="EMBL" id="LT629690">
    <property type="protein sequence ID" value="SDF34159.1"/>
    <property type="molecule type" value="Genomic_DNA"/>
</dbReference>
<reference evidence="4 5" key="1">
    <citation type="submission" date="2016-10" db="EMBL/GenBank/DDBJ databases">
        <authorList>
            <person name="de Groot N.N."/>
        </authorList>
    </citation>
    <scope>NUCLEOTIDE SEQUENCE [LARGE SCALE GENOMIC DNA]</scope>
    <source>
        <strain evidence="4 5">GAS232</strain>
    </source>
</reference>
<gene>
    <name evidence="4" type="ORF">SAMN05444167_2113</name>
</gene>
<name>A0A1G7KBD4_9BACT</name>
<dbReference type="InterPro" id="IPR026881">
    <property type="entry name" value="WYL_dom"/>
</dbReference>
<dbReference type="PROSITE" id="PS52050">
    <property type="entry name" value="WYL"/>
    <property type="match status" value="1"/>
</dbReference>
<proteinExistence type="predicted"/>
<dbReference type="InterPro" id="IPR001034">
    <property type="entry name" value="DeoR_HTH"/>
</dbReference>
<dbReference type="Gene3D" id="1.10.10.10">
    <property type="entry name" value="Winged helix-like DNA-binding domain superfamily/Winged helix DNA-binding domain"/>
    <property type="match status" value="1"/>
</dbReference>
<dbReference type="RefSeq" id="WP_083345093.1">
    <property type="nucleotide sequence ID" value="NZ_LT629690.1"/>
</dbReference>
<feature type="domain" description="HTH deoR-type" evidence="3">
    <location>
        <begin position="3"/>
        <end position="58"/>
    </location>
</feature>
<keyword evidence="5" id="KW-1185">Reference proteome</keyword>
<dbReference type="Pfam" id="PF13280">
    <property type="entry name" value="WYL"/>
    <property type="match status" value="1"/>
</dbReference>
<dbReference type="PROSITE" id="PS51000">
    <property type="entry name" value="HTH_DEOR_2"/>
    <property type="match status" value="1"/>
</dbReference>
<evidence type="ECO:0000313" key="5">
    <source>
        <dbReference type="Proteomes" id="UP000182427"/>
    </source>
</evidence>
<evidence type="ECO:0000259" key="3">
    <source>
        <dbReference type="PROSITE" id="PS51000"/>
    </source>
</evidence>
<keyword evidence="4" id="KW-0238">DNA-binding</keyword>
<dbReference type="InterPro" id="IPR036390">
    <property type="entry name" value="WH_DNA-bd_sf"/>
</dbReference>
<dbReference type="InterPro" id="IPR013196">
    <property type="entry name" value="HTH_11"/>
</dbReference>
<dbReference type="Pfam" id="PF08279">
    <property type="entry name" value="HTH_11"/>
    <property type="match status" value="1"/>
</dbReference>
<dbReference type="AlphaFoldDB" id="A0A1G7KBD4"/>
<evidence type="ECO:0000313" key="4">
    <source>
        <dbReference type="EMBL" id="SDF34159.1"/>
    </source>
</evidence>
<keyword evidence="2" id="KW-0804">Transcription</keyword>
<dbReference type="OrthoDB" id="9767131at2"/>
<organism evidence="4 5">
    <name type="scientific">Terriglobus roseus</name>
    <dbReference type="NCBI Taxonomy" id="392734"/>
    <lineage>
        <taxon>Bacteria</taxon>
        <taxon>Pseudomonadati</taxon>
        <taxon>Acidobacteriota</taxon>
        <taxon>Terriglobia</taxon>
        <taxon>Terriglobales</taxon>
        <taxon>Acidobacteriaceae</taxon>
        <taxon>Terriglobus</taxon>
    </lineage>
</organism>
<sequence length="235" mass="27149">MRRADRLFRIVQLLRSGRLKTAHALAERLQVSERTIYRDVRDLQLAGQPIEGEAGVGYTLRREFDLPPLMFTADELTALVVGARLVQAWGGEESFVAAKNALARIEAVLPPELSEHLDSIALYASPFAMSKEHRRLLDLLHRACRGKTVVEFWYTRLGEETSQAEYRSVRPLALAFWSGFWTLAAWCELRNDFRTFRMDRIHGEVVTDRVFIQKRGQRLDDFLRMVRAKYPEKKG</sequence>